<accession>A0A1E8GJ61</accession>
<keyword evidence="1" id="KW-0472">Membrane</keyword>
<dbReference type="OrthoDB" id="9803265at2"/>
<dbReference type="EMBL" id="MKIR01000026">
    <property type="protein sequence ID" value="OFI48294.1"/>
    <property type="molecule type" value="Genomic_DNA"/>
</dbReference>
<dbReference type="RefSeq" id="WP_070793301.1">
    <property type="nucleotide sequence ID" value="NZ_MKIR01000026.1"/>
</dbReference>
<protein>
    <submittedName>
        <fullName evidence="2">DUF4956 domain-containing protein</fullName>
    </submittedName>
</protein>
<keyword evidence="1" id="KW-0812">Transmembrane</keyword>
<dbReference type="STRING" id="1859473.BG261_08405"/>
<proteinExistence type="predicted"/>
<dbReference type="Proteomes" id="UP000178622">
    <property type="component" value="Unassembled WGS sequence"/>
</dbReference>
<sequence>MLNTLIGVGVSIALGLLVALVHTYRNVYSKNFIITLVALPVLVQLVIMLVNGNLGTGVAVMGAFSLIRFRSVAGGAREITSVFWSMAIGLATGTGAYMEAAIFSAITALLIITLNTLRFGEQNKVAERTLKITIAEDLDFPGIFDAILNKFTYQFDNESVKTTNMGSLYELRYNIKLKNIEDEKKLIDEIRVRNGNLPVSLGRLAQNSEVL</sequence>
<dbReference type="Pfam" id="PF16316">
    <property type="entry name" value="DUF4956"/>
    <property type="match status" value="1"/>
</dbReference>
<gene>
    <name evidence="2" type="ORF">BG261_08405</name>
</gene>
<evidence type="ECO:0000313" key="2">
    <source>
        <dbReference type="EMBL" id="OFI48294.1"/>
    </source>
</evidence>
<organism evidence="2 3">
    <name type="scientific">Floricoccus tropicus</name>
    <dbReference type="NCBI Taxonomy" id="1859473"/>
    <lineage>
        <taxon>Bacteria</taxon>
        <taxon>Bacillati</taxon>
        <taxon>Bacillota</taxon>
        <taxon>Bacilli</taxon>
        <taxon>Lactobacillales</taxon>
        <taxon>Streptococcaceae</taxon>
        <taxon>Floricoccus</taxon>
    </lineage>
</organism>
<evidence type="ECO:0000256" key="1">
    <source>
        <dbReference type="SAM" id="Phobius"/>
    </source>
</evidence>
<dbReference type="AlphaFoldDB" id="A0A1E8GJ61"/>
<keyword evidence="3" id="KW-1185">Reference proteome</keyword>
<comment type="caution">
    <text evidence="2">The sequence shown here is derived from an EMBL/GenBank/DDBJ whole genome shotgun (WGS) entry which is preliminary data.</text>
</comment>
<dbReference type="InterPro" id="IPR032531">
    <property type="entry name" value="DUF4956"/>
</dbReference>
<feature type="transmembrane region" description="Helical" evidence="1">
    <location>
        <begin position="36"/>
        <end position="67"/>
    </location>
</feature>
<feature type="transmembrane region" description="Helical" evidence="1">
    <location>
        <begin position="87"/>
        <end position="114"/>
    </location>
</feature>
<evidence type="ECO:0000313" key="3">
    <source>
        <dbReference type="Proteomes" id="UP000178622"/>
    </source>
</evidence>
<keyword evidence="1" id="KW-1133">Transmembrane helix</keyword>
<reference evidence="3" key="1">
    <citation type="submission" date="2016-09" db="EMBL/GenBank/DDBJ databases">
        <title>Draft genome sequence of a novel species of the family Streptococcaceae isolated from flowers.</title>
        <authorList>
            <person name="Chuah L.-O."/>
            <person name="Yap K.-P."/>
            <person name="Thong K.L."/>
            <person name="Liong M.T."/>
            <person name="Ahmad R."/>
            <person name="Rusul G."/>
        </authorList>
    </citation>
    <scope>NUCLEOTIDE SEQUENCE [LARGE SCALE GENOMIC DNA]</scope>
    <source>
        <strain evidence="3">DF1</strain>
    </source>
</reference>
<feature type="transmembrane region" description="Helical" evidence="1">
    <location>
        <begin position="6"/>
        <end position="24"/>
    </location>
</feature>
<name>A0A1E8GJ61_9LACT</name>